<dbReference type="GO" id="GO:0016747">
    <property type="term" value="F:acyltransferase activity, transferring groups other than amino-acyl groups"/>
    <property type="evidence" value="ECO:0007669"/>
    <property type="project" value="InterPro"/>
</dbReference>
<evidence type="ECO:0000313" key="4">
    <source>
        <dbReference type="Proteomes" id="UP000243250"/>
    </source>
</evidence>
<evidence type="ECO:0000313" key="3">
    <source>
        <dbReference type="EMBL" id="SFR34537.1"/>
    </source>
</evidence>
<keyword evidence="3" id="KW-0808">Transferase</keyword>
<dbReference type="Gene3D" id="3.40.630.30">
    <property type="match status" value="1"/>
</dbReference>
<evidence type="ECO:0000259" key="2">
    <source>
        <dbReference type="PROSITE" id="PS51186"/>
    </source>
</evidence>
<dbReference type="Proteomes" id="UP000243250">
    <property type="component" value="Unassembled WGS sequence"/>
</dbReference>
<evidence type="ECO:0000256" key="1">
    <source>
        <dbReference type="SAM" id="MobiDB-lite"/>
    </source>
</evidence>
<dbReference type="SUPFAM" id="SSF55729">
    <property type="entry name" value="Acyl-CoA N-acyltransferases (Nat)"/>
    <property type="match status" value="1"/>
</dbReference>
<feature type="compositionally biased region" description="Basic and acidic residues" evidence="1">
    <location>
        <begin position="1"/>
        <end position="20"/>
    </location>
</feature>
<dbReference type="OrthoDB" id="156446at2157"/>
<dbReference type="PROSITE" id="PS51186">
    <property type="entry name" value="GNAT"/>
    <property type="match status" value="1"/>
</dbReference>
<dbReference type="InterPro" id="IPR043854">
    <property type="entry name" value="DUF5816"/>
</dbReference>
<feature type="region of interest" description="Disordered" evidence="1">
    <location>
        <begin position="1"/>
        <end position="27"/>
    </location>
</feature>
<dbReference type="CDD" id="cd04301">
    <property type="entry name" value="NAT_SF"/>
    <property type="match status" value="1"/>
</dbReference>
<reference evidence="4" key="1">
    <citation type="submission" date="2016-10" db="EMBL/GenBank/DDBJ databases">
        <authorList>
            <person name="Varghese N."/>
            <person name="Submissions S."/>
        </authorList>
    </citation>
    <scope>NUCLEOTIDE SEQUENCE [LARGE SCALE GENOMIC DNA]</scope>
    <source>
        <strain evidence="4">CGMCC 1.8711</strain>
    </source>
</reference>
<dbReference type="InterPro" id="IPR000182">
    <property type="entry name" value="GNAT_dom"/>
</dbReference>
<protein>
    <submittedName>
        <fullName evidence="3">L-amino acid N-acyltransferase YncA</fullName>
    </submittedName>
</protein>
<dbReference type="STRING" id="555875.SAMN04488124_0475"/>
<keyword evidence="4" id="KW-1185">Reference proteome</keyword>
<name>A0A1I6FXI1_9EURY</name>
<feature type="domain" description="N-acetyltransferase" evidence="2">
    <location>
        <begin position="16"/>
        <end position="162"/>
    </location>
</feature>
<dbReference type="Pfam" id="PF19133">
    <property type="entry name" value="DUF5816"/>
    <property type="match status" value="1"/>
</dbReference>
<dbReference type="InterPro" id="IPR016181">
    <property type="entry name" value="Acyl_CoA_acyltransferase"/>
</dbReference>
<dbReference type="RefSeq" id="WP_089876396.1">
    <property type="nucleotide sequence ID" value="NZ_FOYS01000001.1"/>
</dbReference>
<sequence>MSDQFTVRRAEDGDGERLRTVAESSMTASYALSPRDIEQMVDAEFGEAERRRRRDADDYESFVAETTEDDVLAGVVVVDGESVRRLHVDPERRGMGIGTALFERATEELRDRDGTTPHAVAMAANNTAGAFFERFGLEQVGERTVEVGGREVVEYVYAEPAATDEDEADTSERDASEEGDGETAADVDTSSFPDTVEADGETVYLGTDPLTGTEGAFVPTYLDGGLNEAYGYYCGNCASVDVSIDSMERLECANCGNTRAPDENYDGSYL</sequence>
<proteinExistence type="predicted"/>
<organism evidence="3 4">
    <name type="scientific">Halogeometricum limi</name>
    <dbReference type="NCBI Taxonomy" id="555875"/>
    <lineage>
        <taxon>Archaea</taxon>
        <taxon>Methanobacteriati</taxon>
        <taxon>Methanobacteriota</taxon>
        <taxon>Stenosarchaea group</taxon>
        <taxon>Halobacteria</taxon>
        <taxon>Halobacteriales</taxon>
        <taxon>Haloferacaceae</taxon>
        <taxon>Halogeometricum</taxon>
    </lineage>
</organism>
<dbReference type="EMBL" id="FOYS01000001">
    <property type="protein sequence ID" value="SFR34537.1"/>
    <property type="molecule type" value="Genomic_DNA"/>
</dbReference>
<feature type="region of interest" description="Disordered" evidence="1">
    <location>
        <begin position="158"/>
        <end position="195"/>
    </location>
</feature>
<accession>A0A1I6FXI1</accession>
<keyword evidence="3" id="KW-0012">Acyltransferase</keyword>
<dbReference type="AlphaFoldDB" id="A0A1I6FXI1"/>
<gene>
    <name evidence="3" type="ORF">SAMN04488124_0475</name>
</gene>
<dbReference type="Pfam" id="PF13673">
    <property type="entry name" value="Acetyltransf_10"/>
    <property type="match status" value="1"/>
</dbReference>